<keyword evidence="3" id="KW-1185">Reference proteome</keyword>
<evidence type="ECO:0000256" key="1">
    <source>
        <dbReference type="SAM" id="Phobius"/>
    </source>
</evidence>
<feature type="transmembrane region" description="Helical" evidence="1">
    <location>
        <begin position="96"/>
        <end position="120"/>
    </location>
</feature>
<comment type="caution">
    <text evidence="2">The sequence shown here is derived from an EMBL/GenBank/DDBJ whole genome shotgun (WGS) entry which is preliminary data.</text>
</comment>
<gene>
    <name evidence="2" type="ORF">QE399_000104</name>
</gene>
<evidence type="ECO:0000313" key="2">
    <source>
        <dbReference type="EMBL" id="MDR6212415.1"/>
    </source>
</evidence>
<dbReference type="RefSeq" id="WP_309825341.1">
    <property type="nucleotide sequence ID" value="NZ_JAVIZX010000001.1"/>
</dbReference>
<protein>
    <submittedName>
        <fullName evidence="2">Uncharacterized protein</fullName>
    </submittedName>
</protein>
<feature type="transmembrane region" description="Helical" evidence="1">
    <location>
        <begin position="12"/>
        <end position="33"/>
    </location>
</feature>
<keyword evidence="1" id="KW-1133">Transmembrane helix</keyword>
<evidence type="ECO:0000313" key="3">
    <source>
        <dbReference type="Proteomes" id="UP001267710"/>
    </source>
</evidence>
<keyword evidence="1" id="KW-0812">Transmembrane</keyword>
<proteinExistence type="predicted"/>
<reference evidence="2 3" key="1">
    <citation type="submission" date="2023-08" db="EMBL/GenBank/DDBJ databases">
        <title>Functional and genomic diversity of the sorghum phyllosphere microbiome.</title>
        <authorList>
            <person name="Shade A."/>
        </authorList>
    </citation>
    <scope>NUCLEOTIDE SEQUENCE [LARGE SCALE GENOMIC DNA]</scope>
    <source>
        <strain evidence="2 3">SORGH_AS_0335</strain>
    </source>
</reference>
<organism evidence="2 3">
    <name type="scientific">Paracidovorax wautersii</name>
    <dbReference type="NCBI Taxonomy" id="1177982"/>
    <lineage>
        <taxon>Bacteria</taxon>
        <taxon>Pseudomonadati</taxon>
        <taxon>Pseudomonadota</taxon>
        <taxon>Betaproteobacteria</taxon>
        <taxon>Burkholderiales</taxon>
        <taxon>Comamonadaceae</taxon>
        <taxon>Paracidovorax</taxon>
    </lineage>
</organism>
<sequence length="132" mass="13985">MLYVLTWSFTFILLALWSLICWGTYGVAAWLIANAGNWAGGSAVREAVLLPAWLEPWVPVELQGLIQAILTSAVPMVQAMLETVPALAGAAAVLAWGVWGLGAVTLVGLAIGVHVLIAVFKRKRAHPAVSRG</sequence>
<accession>A0ABU1I5B5</accession>
<keyword evidence="1" id="KW-0472">Membrane</keyword>
<dbReference type="Proteomes" id="UP001267710">
    <property type="component" value="Unassembled WGS sequence"/>
</dbReference>
<name>A0ABU1I5B5_9BURK</name>
<dbReference type="EMBL" id="JAVIZX010000001">
    <property type="protein sequence ID" value="MDR6212415.1"/>
    <property type="molecule type" value="Genomic_DNA"/>
</dbReference>